<sequence length="78" mass="8476">GDQYILLVVKCEVVIKRTINQPSWENPGKLPTARLAGNSDVMNFIFTGSGFNRVEWGPGSVGIWLSRLRNGTSGNSAP</sequence>
<evidence type="ECO:0000313" key="1">
    <source>
        <dbReference type="EMBL" id="CAI8025909.1"/>
    </source>
</evidence>
<protein>
    <submittedName>
        <fullName evidence="1">Uncharacterized protein</fullName>
    </submittedName>
</protein>
<comment type="caution">
    <text evidence="1">The sequence shown here is derived from an EMBL/GenBank/DDBJ whole genome shotgun (WGS) entry which is preliminary data.</text>
</comment>
<keyword evidence="2" id="KW-1185">Reference proteome</keyword>
<name>A0AA35SAJ3_GEOBA</name>
<evidence type="ECO:0000313" key="2">
    <source>
        <dbReference type="Proteomes" id="UP001174909"/>
    </source>
</evidence>
<dbReference type="AlphaFoldDB" id="A0AA35SAJ3"/>
<organism evidence="1 2">
    <name type="scientific">Geodia barretti</name>
    <name type="common">Barrett's horny sponge</name>
    <dbReference type="NCBI Taxonomy" id="519541"/>
    <lineage>
        <taxon>Eukaryota</taxon>
        <taxon>Metazoa</taxon>
        <taxon>Porifera</taxon>
        <taxon>Demospongiae</taxon>
        <taxon>Heteroscleromorpha</taxon>
        <taxon>Tetractinellida</taxon>
        <taxon>Astrophorina</taxon>
        <taxon>Geodiidae</taxon>
        <taxon>Geodia</taxon>
    </lineage>
</organism>
<accession>A0AA35SAJ3</accession>
<reference evidence="1" key="1">
    <citation type="submission" date="2023-03" db="EMBL/GenBank/DDBJ databases">
        <authorList>
            <person name="Steffen K."/>
            <person name="Cardenas P."/>
        </authorList>
    </citation>
    <scope>NUCLEOTIDE SEQUENCE</scope>
</reference>
<proteinExistence type="predicted"/>
<feature type="non-terminal residue" evidence="1">
    <location>
        <position position="1"/>
    </location>
</feature>
<dbReference type="Proteomes" id="UP001174909">
    <property type="component" value="Unassembled WGS sequence"/>
</dbReference>
<feature type="non-terminal residue" evidence="1">
    <location>
        <position position="78"/>
    </location>
</feature>
<gene>
    <name evidence="1" type="ORF">GBAR_LOCUS14937</name>
</gene>
<dbReference type="EMBL" id="CASHTH010002191">
    <property type="protein sequence ID" value="CAI8025909.1"/>
    <property type="molecule type" value="Genomic_DNA"/>
</dbReference>